<evidence type="ECO:0000313" key="1">
    <source>
        <dbReference type="EMBL" id="KAK0719953.1"/>
    </source>
</evidence>
<keyword evidence="2" id="KW-1185">Reference proteome</keyword>
<accession>A0AA40AQ49</accession>
<proteinExistence type="predicted"/>
<dbReference type="Proteomes" id="UP001172102">
    <property type="component" value="Unassembled WGS sequence"/>
</dbReference>
<dbReference type="AlphaFoldDB" id="A0AA40AQ49"/>
<comment type="caution">
    <text evidence="1">The sequence shown here is derived from an EMBL/GenBank/DDBJ whole genome shotgun (WGS) entry which is preliminary data.</text>
</comment>
<dbReference type="EMBL" id="JAUKUA010000003">
    <property type="protein sequence ID" value="KAK0719953.1"/>
    <property type="molecule type" value="Genomic_DNA"/>
</dbReference>
<organism evidence="1 2">
    <name type="scientific">Lasiosphaeris hirsuta</name>
    <dbReference type="NCBI Taxonomy" id="260670"/>
    <lineage>
        <taxon>Eukaryota</taxon>
        <taxon>Fungi</taxon>
        <taxon>Dikarya</taxon>
        <taxon>Ascomycota</taxon>
        <taxon>Pezizomycotina</taxon>
        <taxon>Sordariomycetes</taxon>
        <taxon>Sordariomycetidae</taxon>
        <taxon>Sordariales</taxon>
        <taxon>Lasiosphaeriaceae</taxon>
        <taxon>Lasiosphaeris</taxon>
    </lineage>
</organism>
<name>A0AA40AQ49_9PEZI</name>
<sequence>MDHGHLQTQVAMILSGWTHKVGIFFFSLGLLRCASTSSNCVEVQLPIPHMGCHLRSVVRDTRGPRSISFPVIQWFPSLTEMESTLMVLTGMVCVVE</sequence>
<reference evidence="1" key="1">
    <citation type="submission" date="2023-06" db="EMBL/GenBank/DDBJ databases">
        <title>Genome-scale phylogeny and comparative genomics of the fungal order Sordariales.</title>
        <authorList>
            <consortium name="Lawrence Berkeley National Laboratory"/>
            <person name="Hensen N."/>
            <person name="Bonometti L."/>
            <person name="Westerberg I."/>
            <person name="Brannstrom I.O."/>
            <person name="Guillou S."/>
            <person name="Cros-Aarteil S."/>
            <person name="Calhoun S."/>
            <person name="Haridas S."/>
            <person name="Kuo A."/>
            <person name="Mondo S."/>
            <person name="Pangilinan J."/>
            <person name="Riley R."/>
            <person name="Labutti K."/>
            <person name="Andreopoulos B."/>
            <person name="Lipzen A."/>
            <person name="Chen C."/>
            <person name="Yanf M."/>
            <person name="Daum C."/>
            <person name="Ng V."/>
            <person name="Clum A."/>
            <person name="Steindorff A."/>
            <person name="Ohm R."/>
            <person name="Martin F."/>
            <person name="Silar P."/>
            <person name="Natvig D."/>
            <person name="Lalanne C."/>
            <person name="Gautier V."/>
            <person name="Ament-Velasquez S.L."/>
            <person name="Kruys A."/>
            <person name="Hutchinson M.I."/>
            <person name="Powell A.J."/>
            <person name="Barry K."/>
            <person name="Miller A.N."/>
            <person name="Grigoriev I.V."/>
            <person name="Debuchy R."/>
            <person name="Gladieux P."/>
            <person name="Thoren M.H."/>
            <person name="Johannesson H."/>
        </authorList>
    </citation>
    <scope>NUCLEOTIDE SEQUENCE</scope>
    <source>
        <strain evidence="1">SMH4607-1</strain>
    </source>
</reference>
<gene>
    <name evidence="1" type="ORF">B0H67DRAFT_574687</name>
</gene>
<protein>
    <submittedName>
        <fullName evidence="1">Uncharacterized protein</fullName>
    </submittedName>
</protein>
<evidence type="ECO:0000313" key="2">
    <source>
        <dbReference type="Proteomes" id="UP001172102"/>
    </source>
</evidence>